<dbReference type="EMBL" id="WJXA01000004">
    <property type="protein sequence ID" value="KAF7146398.1"/>
    <property type="molecule type" value="Genomic_DNA"/>
</dbReference>
<keyword evidence="1" id="KW-0732">Signal</keyword>
<sequence length="171" mass="18966">MREDNIVWVPLLLAIILLPLHGKHFESEGQTHLGQQLSGPNKWSLDGPSYYGWPFKPSCVLRTGIPNTLMDIVDWLVLFGMSKVFKNLVLHSTLAAAVYGIWIERNTRVFQGLSKQVDVVSLNVCSYSVLNVADIDVEDGDSGIGLVVSNGQAHMHSDVPRQFSPMVYTSI</sequence>
<proteinExistence type="predicted"/>
<evidence type="ECO:0000256" key="1">
    <source>
        <dbReference type="SAM" id="SignalP"/>
    </source>
</evidence>
<feature type="signal peptide" evidence="1">
    <location>
        <begin position="1"/>
        <end position="22"/>
    </location>
</feature>
<gene>
    <name evidence="2" type="ORF">RHSIM_Rhsim04G0203800</name>
</gene>
<feature type="chain" id="PRO_5032982826" evidence="1">
    <location>
        <begin position="23"/>
        <end position="171"/>
    </location>
</feature>
<keyword evidence="3" id="KW-1185">Reference proteome</keyword>
<comment type="caution">
    <text evidence="2">The sequence shown here is derived from an EMBL/GenBank/DDBJ whole genome shotgun (WGS) entry which is preliminary data.</text>
</comment>
<evidence type="ECO:0000313" key="2">
    <source>
        <dbReference type="EMBL" id="KAF7146398.1"/>
    </source>
</evidence>
<dbReference type="AlphaFoldDB" id="A0A834LSJ6"/>
<dbReference type="Proteomes" id="UP000626092">
    <property type="component" value="Unassembled WGS sequence"/>
</dbReference>
<name>A0A834LSJ6_RHOSS</name>
<accession>A0A834LSJ6</accession>
<reference evidence="2" key="1">
    <citation type="submission" date="2019-11" db="EMBL/GenBank/DDBJ databases">
        <authorList>
            <person name="Liu Y."/>
            <person name="Hou J."/>
            <person name="Li T.-Q."/>
            <person name="Guan C.-H."/>
            <person name="Wu X."/>
            <person name="Wu H.-Z."/>
            <person name="Ling F."/>
            <person name="Zhang R."/>
            <person name="Shi X.-G."/>
            <person name="Ren J.-P."/>
            <person name="Chen E.-F."/>
            <person name="Sun J.-M."/>
        </authorList>
    </citation>
    <scope>NUCLEOTIDE SEQUENCE</scope>
    <source>
        <strain evidence="2">Adult_tree_wgs_1</strain>
        <tissue evidence="2">Leaves</tissue>
    </source>
</reference>
<protein>
    <submittedName>
        <fullName evidence="2">Uncharacterized protein</fullName>
    </submittedName>
</protein>
<evidence type="ECO:0000313" key="3">
    <source>
        <dbReference type="Proteomes" id="UP000626092"/>
    </source>
</evidence>
<organism evidence="2 3">
    <name type="scientific">Rhododendron simsii</name>
    <name type="common">Sims's rhododendron</name>
    <dbReference type="NCBI Taxonomy" id="118357"/>
    <lineage>
        <taxon>Eukaryota</taxon>
        <taxon>Viridiplantae</taxon>
        <taxon>Streptophyta</taxon>
        <taxon>Embryophyta</taxon>
        <taxon>Tracheophyta</taxon>
        <taxon>Spermatophyta</taxon>
        <taxon>Magnoliopsida</taxon>
        <taxon>eudicotyledons</taxon>
        <taxon>Gunneridae</taxon>
        <taxon>Pentapetalae</taxon>
        <taxon>asterids</taxon>
        <taxon>Ericales</taxon>
        <taxon>Ericaceae</taxon>
        <taxon>Ericoideae</taxon>
        <taxon>Rhodoreae</taxon>
        <taxon>Rhododendron</taxon>
    </lineage>
</organism>